<accession>A0A0M3KCR2</accession>
<dbReference type="GO" id="GO:0051231">
    <property type="term" value="P:spindle elongation"/>
    <property type="evidence" value="ECO:0007669"/>
    <property type="project" value="TreeGrafter"/>
</dbReference>
<dbReference type="InterPro" id="IPR027640">
    <property type="entry name" value="Kinesin-like_fam"/>
</dbReference>
<sequence>LVDLQSEISIKERLVMELERSERRLNEVRITYEKKLAELSLRIAATEAERDRVLSEMATKNASKLDSEHVKKIREDYERKLNEMRTEFKKLQSVEREHRKMQARQAMEQQQLMKLRGELSDMKKLKVELMQKIKEEAKKAKASELAHSKRVAGLEKESRKKDNQIKQLENRDRQREMFLKRTNDELARLREKNRQTVCIKCKLYSLRIN</sequence>
<dbReference type="PANTHER" id="PTHR47969:SF28">
    <property type="entry name" value="KINESIN-LIKE PROTEIN KIF21B"/>
    <property type="match status" value="1"/>
</dbReference>
<feature type="region of interest" description="Disordered" evidence="1">
    <location>
        <begin position="138"/>
        <end position="176"/>
    </location>
</feature>
<evidence type="ECO:0000313" key="2">
    <source>
        <dbReference type="WBParaSite" id="ASIM_0001876301-mRNA-1"/>
    </source>
</evidence>
<dbReference type="WBParaSite" id="ASIM_0001876301-mRNA-1">
    <property type="protein sequence ID" value="ASIM_0001876301-mRNA-1"/>
    <property type="gene ID" value="ASIM_0001876301"/>
</dbReference>
<dbReference type="GO" id="GO:0007018">
    <property type="term" value="P:microtubule-based movement"/>
    <property type="evidence" value="ECO:0007669"/>
    <property type="project" value="InterPro"/>
</dbReference>
<proteinExistence type="predicted"/>
<dbReference type="Pfam" id="PF25764">
    <property type="entry name" value="KIF21A_4th"/>
    <property type="match status" value="1"/>
</dbReference>
<dbReference type="GO" id="GO:0003777">
    <property type="term" value="F:microtubule motor activity"/>
    <property type="evidence" value="ECO:0007669"/>
    <property type="project" value="InterPro"/>
</dbReference>
<reference evidence="2" key="1">
    <citation type="submission" date="2017-02" db="UniProtKB">
        <authorList>
            <consortium name="WormBaseParasite"/>
        </authorList>
    </citation>
    <scope>IDENTIFICATION</scope>
</reference>
<dbReference type="PANTHER" id="PTHR47969">
    <property type="entry name" value="CHROMOSOME-ASSOCIATED KINESIN KIF4A-RELATED"/>
    <property type="match status" value="1"/>
</dbReference>
<dbReference type="GO" id="GO:0007052">
    <property type="term" value="P:mitotic spindle organization"/>
    <property type="evidence" value="ECO:0007669"/>
    <property type="project" value="TreeGrafter"/>
</dbReference>
<evidence type="ECO:0000256" key="1">
    <source>
        <dbReference type="SAM" id="MobiDB-lite"/>
    </source>
</evidence>
<protein>
    <submittedName>
        <fullName evidence="2">Kif21, putative (inferred by orthology to a S. mansoni protein)</fullName>
    </submittedName>
</protein>
<organism evidence="2">
    <name type="scientific">Anisakis simplex</name>
    <name type="common">Herring worm</name>
    <dbReference type="NCBI Taxonomy" id="6269"/>
    <lineage>
        <taxon>Eukaryota</taxon>
        <taxon>Metazoa</taxon>
        <taxon>Ecdysozoa</taxon>
        <taxon>Nematoda</taxon>
        <taxon>Chromadorea</taxon>
        <taxon>Rhabditida</taxon>
        <taxon>Spirurina</taxon>
        <taxon>Ascaridomorpha</taxon>
        <taxon>Ascaridoidea</taxon>
        <taxon>Anisakidae</taxon>
        <taxon>Anisakis</taxon>
        <taxon>Anisakis simplex complex</taxon>
    </lineage>
</organism>
<dbReference type="AlphaFoldDB" id="A0A0M3KCR2"/>
<dbReference type="GO" id="GO:0005875">
    <property type="term" value="C:microtubule associated complex"/>
    <property type="evidence" value="ECO:0007669"/>
    <property type="project" value="TreeGrafter"/>
</dbReference>
<name>A0A0M3KCR2_ANISI</name>